<dbReference type="PANTHER" id="PTHR11477:SF11">
    <property type="entry name" value="TRANSCRIPTION FACTOR BYE1"/>
    <property type="match status" value="1"/>
</dbReference>
<dbReference type="GO" id="GO:0006368">
    <property type="term" value="P:transcription elongation by RNA polymerase II"/>
    <property type="evidence" value="ECO:0007669"/>
    <property type="project" value="TreeGrafter"/>
</dbReference>
<feature type="region of interest" description="Disordered" evidence="5">
    <location>
        <begin position="974"/>
        <end position="993"/>
    </location>
</feature>
<feature type="region of interest" description="Disordered" evidence="5">
    <location>
        <begin position="1"/>
        <end position="38"/>
    </location>
</feature>
<dbReference type="OMA" id="AWISCET"/>
<reference evidence="7 8" key="1">
    <citation type="journal article" date="2012" name="Science">
        <title>The Paleozoic origin of enzymatic lignin decomposition reconstructed from 31 fungal genomes.</title>
        <authorList>
            <person name="Floudas D."/>
            <person name="Binder M."/>
            <person name="Riley R."/>
            <person name="Barry K."/>
            <person name="Blanchette R.A."/>
            <person name="Henrissat B."/>
            <person name="Martinez A.T."/>
            <person name="Otillar R."/>
            <person name="Spatafora J.W."/>
            <person name="Yadav J.S."/>
            <person name="Aerts A."/>
            <person name="Benoit I."/>
            <person name="Boyd A."/>
            <person name="Carlson A."/>
            <person name="Copeland A."/>
            <person name="Coutinho P.M."/>
            <person name="de Vries R.P."/>
            <person name="Ferreira P."/>
            <person name="Findley K."/>
            <person name="Foster B."/>
            <person name="Gaskell J."/>
            <person name="Glotzer D."/>
            <person name="Gorecki P."/>
            <person name="Heitman J."/>
            <person name="Hesse C."/>
            <person name="Hori C."/>
            <person name="Igarashi K."/>
            <person name="Jurgens J.A."/>
            <person name="Kallen N."/>
            <person name="Kersten P."/>
            <person name="Kohler A."/>
            <person name="Kuees U."/>
            <person name="Kumar T.K.A."/>
            <person name="Kuo A."/>
            <person name="LaButti K."/>
            <person name="Larrondo L.F."/>
            <person name="Lindquist E."/>
            <person name="Ling A."/>
            <person name="Lombard V."/>
            <person name="Lucas S."/>
            <person name="Lundell T."/>
            <person name="Martin R."/>
            <person name="McLaughlin D.J."/>
            <person name="Morgenstern I."/>
            <person name="Morin E."/>
            <person name="Murat C."/>
            <person name="Nagy L.G."/>
            <person name="Nolan M."/>
            <person name="Ohm R.A."/>
            <person name="Patyshakuliyeva A."/>
            <person name="Rokas A."/>
            <person name="Ruiz-Duenas F.J."/>
            <person name="Sabat G."/>
            <person name="Salamov A."/>
            <person name="Samejima M."/>
            <person name="Schmutz J."/>
            <person name="Slot J.C."/>
            <person name="St John F."/>
            <person name="Stenlid J."/>
            <person name="Sun H."/>
            <person name="Sun S."/>
            <person name="Syed K."/>
            <person name="Tsang A."/>
            <person name="Wiebenga A."/>
            <person name="Young D."/>
            <person name="Pisabarro A."/>
            <person name="Eastwood D.C."/>
            <person name="Martin F."/>
            <person name="Cullen D."/>
            <person name="Grigoriev I.V."/>
            <person name="Hibbett D.S."/>
        </authorList>
    </citation>
    <scope>NUCLEOTIDE SEQUENCE [LARGE SCALE GENOMIC DNA]</scope>
    <source>
        <strain evidence="7 8">MD-104</strain>
    </source>
</reference>
<gene>
    <name evidence="7" type="ORF">WOLCODRAFT_133175</name>
</gene>
<proteinExistence type="inferred from homology"/>
<dbReference type="Gene3D" id="1.10.472.30">
    <property type="entry name" value="Transcription elongation factor S-II, central domain"/>
    <property type="match status" value="1"/>
</dbReference>
<comment type="function">
    <text evidence="1">Negative regulator of transcription elongation.</text>
</comment>
<dbReference type="PANTHER" id="PTHR11477">
    <property type="entry name" value="TRANSCRIPTION FACTOR S-II ZINC FINGER DOMAIN-CONTAINING PROTEIN"/>
    <property type="match status" value="1"/>
</dbReference>
<dbReference type="EMBL" id="KB468157">
    <property type="protein sequence ID" value="PCH44335.1"/>
    <property type="molecule type" value="Genomic_DNA"/>
</dbReference>
<dbReference type="GO" id="GO:0031564">
    <property type="term" value="P:transcription antitermination"/>
    <property type="evidence" value="ECO:0007669"/>
    <property type="project" value="TreeGrafter"/>
</dbReference>
<dbReference type="STRING" id="742152.A0A2H3JS75"/>
<organism evidence="7 8">
    <name type="scientific">Wolfiporia cocos (strain MD-104)</name>
    <name type="common">Brown rot fungus</name>
    <dbReference type="NCBI Taxonomy" id="742152"/>
    <lineage>
        <taxon>Eukaryota</taxon>
        <taxon>Fungi</taxon>
        <taxon>Dikarya</taxon>
        <taxon>Basidiomycota</taxon>
        <taxon>Agaricomycotina</taxon>
        <taxon>Agaricomycetes</taxon>
        <taxon>Polyporales</taxon>
        <taxon>Phaeolaceae</taxon>
        <taxon>Wolfiporia</taxon>
    </lineage>
</organism>
<feature type="region of interest" description="Disordered" evidence="5">
    <location>
        <begin position="280"/>
        <end position="303"/>
    </location>
</feature>
<dbReference type="CDD" id="cd21538">
    <property type="entry name" value="SPOC_TFIIS"/>
    <property type="match status" value="1"/>
</dbReference>
<dbReference type="SUPFAM" id="SSF46942">
    <property type="entry name" value="Elongation factor TFIIS domain 2"/>
    <property type="match status" value="1"/>
</dbReference>
<feature type="compositionally biased region" description="Basic and acidic residues" evidence="5">
    <location>
        <begin position="7"/>
        <end position="21"/>
    </location>
</feature>
<feature type="compositionally biased region" description="Basic residues" evidence="5">
    <location>
        <begin position="26"/>
        <end position="38"/>
    </location>
</feature>
<evidence type="ECO:0000256" key="2">
    <source>
        <dbReference type="ARBA" id="ARBA00011050"/>
    </source>
</evidence>
<dbReference type="SUPFAM" id="SSF57903">
    <property type="entry name" value="FYVE/PHD zinc finger"/>
    <property type="match status" value="1"/>
</dbReference>
<evidence type="ECO:0000256" key="1">
    <source>
        <dbReference type="ARBA" id="ARBA00002311"/>
    </source>
</evidence>
<dbReference type="OrthoDB" id="436852at2759"/>
<feature type="domain" description="TFIIS central" evidence="6">
    <location>
        <begin position="253"/>
        <end position="409"/>
    </location>
</feature>
<accession>A0A2H3JS75</accession>
<dbReference type="GO" id="GO:0006362">
    <property type="term" value="P:transcription elongation by RNA polymerase I"/>
    <property type="evidence" value="ECO:0007669"/>
    <property type="project" value="TreeGrafter"/>
</dbReference>
<comment type="similarity">
    <text evidence="2">Belongs to the BYE1 family.</text>
</comment>
<name>A0A2H3JS75_WOLCO</name>
<dbReference type="AlphaFoldDB" id="A0A2H3JS75"/>
<keyword evidence="4" id="KW-0175">Coiled coil</keyword>
<evidence type="ECO:0000313" key="8">
    <source>
        <dbReference type="Proteomes" id="UP000218811"/>
    </source>
</evidence>
<dbReference type="GO" id="GO:0005634">
    <property type="term" value="C:nucleus"/>
    <property type="evidence" value="ECO:0007669"/>
    <property type="project" value="TreeGrafter"/>
</dbReference>
<dbReference type="Proteomes" id="UP000218811">
    <property type="component" value="Unassembled WGS sequence"/>
</dbReference>
<feature type="region of interest" description="Disordered" evidence="5">
    <location>
        <begin position="542"/>
        <end position="592"/>
    </location>
</feature>
<feature type="coiled-coil region" evidence="4">
    <location>
        <begin position="418"/>
        <end position="456"/>
    </location>
</feature>
<protein>
    <recommendedName>
        <fullName evidence="3">Transcription factor BYE1</fullName>
    </recommendedName>
</protein>
<dbReference type="Pfam" id="PF07744">
    <property type="entry name" value="SPOC"/>
    <property type="match status" value="1"/>
</dbReference>
<dbReference type="InterPro" id="IPR003618">
    <property type="entry name" value="TFIIS_cen_dom"/>
</dbReference>
<feature type="compositionally biased region" description="Polar residues" evidence="5">
    <location>
        <begin position="554"/>
        <end position="568"/>
    </location>
</feature>
<evidence type="ECO:0000256" key="3">
    <source>
        <dbReference type="ARBA" id="ARBA00021616"/>
    </source>
</evidence>
<dbReference type="Gene3D" id="3.30.40.10">
    <property type="entry name" value="Zinc/RING finger domain, C3HC4 (zinc finger)"/>
    <property type="match status" value="2"/>
</dbReference>
<dbReference type="InterPro" id="IPR036575">
    <property type="entry name" value="TFIIS_cen_dom_sf"/>
</dbReference>
<feature type="region of interest" description="Disordered" evidence="5">
    <location>
        <begin position="610"/>
        <end position="639"/>
    </location>
</feature>
<feature type="region of interest" description="Disordered" evidence="5">
    <location>
        <begin position="460"/>
        <end position="485"/>
    </location>
</feature>
<dbReference type="InterPro" id="IPR013083">
    <property type="entry name" value="Znf_RING/FYVE/PHD"/>
</dbReference>
<sequence length="1035" mass="114142">MTNHPATRPDEGVVPPEHTDNAKVNGVKKGKTKPRATSKASKVHCLCRRPDDGSPMIRCDDCKEWSVSICFLCPGSPRSDEAVHRYHFRCVKLEERDAEEIQTYICAPCHKKTGLRTIREWEGVDGIEEVQEARIPSEEPPPTVPDGEDDEQSAGSVDDGSEDEYVAEKARPKTGKRRPGRVWSDSDTEPDESKQDARAHKKARRTSSAAREVSDRSSPSPHPNGHSRRKQSSASQPQQPEKRVRSESGEDPARKYCLTKLQEIFSGIFLRYPYLRVEETGRERPEEITEPDKKQEELTDEEKEKLGQTANRFAAELEECIYELYAEPDKNGKRSAAGKYKERFRMLTFNLSKSDRVVLHKRIASLHITAKELSTMSSTDLADEETKHAIRQAEQEALAHSILKKQTLPRAKITHKGIENIEDVSGAVQRDLERAREEEEEENWIERERMARLKLQAERARSASSIGQGSVPPESPVVPQTPTWGAPPSMPMHQMQAESAMTSMGRPPANPLFVPSASDYAPTVENELNLADLINIDEDLSADITSPVPPTPTPFGNESPLSINTNVKSPEQSQPSETSPPPPSTGISPFAARDSKPDIALRASFDLNSLWTPKEPESATEQSPDVHMSDSAVEDKQRESTVDMDILGPEADDQDFDMFLGKDEDEKIVKASPEDNSPEAQRAAFEALPRVWTGTLSMPLDSAMAQNVSLNARQMGGRILGGDSPLWQTLFPSKELRIDGRVPVEKSAQYLTQMRLNSSKELIAVAFSPEPGGGIENIGFKTLADHLLAKGRHGLVFPWGNRPKDWAPGRELYIIPLLVTEAIPDYMELLDDLRLPRIRGSDYLIGVWVLNKGKLAPPSAPPAPPPHLTASIPQAESLFSSLSSQPPAQAPQYQPNAPVAALAAEVAQLTPEQIQLMLRTLASSALIPQQPAAAPQPIMPSMPSMLSMPSMSPPQAQQAIPLQPWLNPSLSYPPGSVEGVDEEGHEEEGRGTMTGRAIPVGRRVAGKPEEARPVLYVVEDGAITEDGVRCYRCAE</sequence>
<dbReference type="Pfam" id="PF07500">
    <property type="entry name" value="TFIIS_M"/>
    <property type="match status" value="1"/>
</dbReference>
<dbReference type="PROSITE" id="PS51321">
    <property type="entry name" value="TFIIS_CENTRAL"/>
    <property type="match status" value="1"/>
</dbReference>
<dbReference type="InterPro" id="IPR012921">
    <property type="entry name" value="SPOC_C"/>
</dbReference>
<evidence type="ECO:0000313" key="7">
    <source>
        <dbReference type="EMBL" id="PCH44335.1"/>
    </source>
</evidence>
<feature type="compositionally biased region" description="Basic and acidic residues" evidence="5">
    <location>
        <begin position="240"/>
        <end position="253"/>
    </location>
</feature>
<evidence type="ECO:0000256" key="5">
    <source>
        <dbReference type="SAM" id="MobiDB-lite"/>
    </source>
</evidence>
<dbReference type="InterPro" id="IPR011011">
    <property type="entry name" value="Znf_FYVE_PHD"/>
</dbReference>
<evidence type="ECO:0000256" key="4">
    <source>
        <dbReference type="SAM" id="Coils"/>
    </source>
</evidence>
<keyword evidence="8" id="KW-1185">Reference proteome</keyword>
<feature type="region of interest" description="Disordered" evidence="5">
    <location>
        <begin position="131"/>
        <end position="253"/>
    </location>
</feature>
<dbReference type="GO" id="GO:0001139">
    <property type="term" value="F:RNA polymerase II complex recruiting activity"/>
    <property type="evidence" value="ECO:0007669"/>
    <property type="project" value="TreeGrafter"/>
</dbReference>
<dbReference type="GO" id="GO:0031440">
    <property type="term" value="P:regulation of mRNA 3'-end processing"/>
    <property type="evidence" value="ECO:0007669"/>
    <property type="project" value="TreeGrafter"/>
</dbReference>
<dbReference type="GO" id="GO:0000977">
    <property type="term" value="F:RNA polymerase II transcription regulatory region sequence-specific DNA binding"/>
    <property type="evidence" value="ECO:0007669"/>
    <property type="project" value="TreeGrafter"/>
</dbReference>
<evidence type="ECO:0000259" key="6">
    <source>
        <dbReference type="PROSITE" id="PS51321"/>
    </source>
</evidence>